<dbReference type="EMBL" id="BAAAUD010000049">
    <property type="protein sequence ID" value="GAA2959420.1"/>
    <property type="molecule type" value="Genomic_DNA"/>
</dbReference>
<proteinExistence type="predicted"/>
<keyword evidence="2" id="KW-1185">Reference proteome</keyword>
<organism evidence="1 2">
    <name type="scientific">Streptomyces enissocaesilis</name>
    <dbReference type="NCBI Taxonomy" id="332589"/>
    <lineage>
        <taxon>Bacteria</taxon>
        <taxon>Bacillati</taxon>
        <taxon>Actinomycetota</taxon>
        <taxon>Actinomycetes</taxon>
        <taxon>Kitasatosporales</taxon>
        <taxon>Streptomycetaceae</taxon>
        <taxon>Streptomyces</taxon>
        <taxon>Streptomyces rochei group</taxon>
    </lineage>
</organism>
<gene>
    <name evidence="1" type="ORF">GCM10010446_50940</name>
</gene>
<dbReference type="InterPro" id="IPR036412">
    <property type="entry name" value="HAD-like_sf"/>
</dbReference>
<dbReference type="Proteomes" id="UP001500403">
    <property type="component" value="Unassembled WGS sequence"/>
</dbReference>
<evidence type="ECO:0000313" key="2">
    <source>
        <dbReference type="Proteomes" id="UP001500403"/>
    </source>
</evidence>
<reference evidence="2" key="1">
    <citation type="journal article" date="2019" name="Int. J. Syst. Evol. Microbiol.">
        <title>The Global Catalogue of Microorganisms (GCM) 10K type strain sequencing project: providing services to taxonomists for standard genome sequencing and annotation.</title>
        <authorList>
            <consortium name="The Broad Institute Genomics Platform"/>
            <consortium name="The Broad Institute Genome Sequencing Center for Infectious Disease"/>
            <person name="Wu L."/>
            <person name="Ma J."/>
        </authorList>
    </citation>
    <scope>NUCLEOTIDE SEQUENCE [LARGE SCALE GENOMIC DNA]</scope>
    <source>
        <strain evidence="2">JCM 9088</strain>
    </source>
</reference>
<dbReference type="Pfam" id="PF00702">
    <property type="entry name" value="Hydrolase"/>
    <property type="match status" value="1"/>
</dbReference>
<dbReference type="Gene3D" id="1.10.150.240">
    <property type="entry name" value="Putative phosphatase, domain 2"/>
    <property type="match status" value="1"/>
</dbReference>
<dbReference type="PANTHER" id="PTHR43434">
    <property type="entry name" value="PHOSPHOGLYCOLATE PHOSPHATASE"/>
    <property type="match status" value="1"/>
</dbReference>
<protein>
    <submittedName>
        <fullName evidence="1">HAD family hydrolase</fullName>
    </submittedName>
</protein>
<evidence type="ECO:0000313" key="1">
    <source>
        <dbReference type="EMBL" id="GAA2959420.1"/>
    </source>
</evidence>
<dbReference type="CDD" id="cd01427">
    <property type="entry name" value="HAD_like"/>
    <property type="match status" value="1"/>
</dbReference>
<dbReference type="SUPFAM" id="SSF56784">
    <property type="entry name" value="HAD-like"/>
    <property type="match status" value="1"/>
</dbReference>
<dbReference type="InterPro" id="IPR023214">
    <property type="entry name" value="HAD_sf"/>
</dbReference>
<accession>A0ABP6K4F7</accession>
<dbReference type="InterPro" id="IPR050155">
    <property type="entry name" value="HAD-like_hydrolase_sf"/>
</dbReference>
<keyword evidence="1" id="KW-0378">Hydrolase</keyword>
<dbReference type="InterPro" id="IPR023198">
    <property type="entry name" value="PGP-like_dom2"/>
</dbReference>
<sequence>MIEELRDLITGARWVLFDFDGPLCRLFAGHRAHDVADSLADRLERHGRPVPLTEEERAFGDPYTVLRAVARARPGSELVRTLEEELTREELRAAATARPTPYADPLVRTWSAVGGRLALMTDSSPLVAEEYLTGRGLAGCFTPHIYGRTPGPDHPEPGPDRLGRALTAWGARPAETLRIGGTPSDLFAARETGVRFLGHARDERRTRRLLGAGAAVVVDDLEPVLRVVRATARV</sequence>
<comment type="caution">
    <text evidence="1">The sequence shown here is derived from an EMBL/GenBank/DDBJ whole genome shotgun (WGS) entry which is preliminary data.</text>
</comment>
<name>A0ABP6K4F7_9ACTN</name>
<dbReference type="PANTHER" id="PTHR43434:SF1">
    <property type="entry name" value="PHOSPHOGLYCOLATE PHOSPHATASE"/>
    <property type="match status" value="1"/>
</dbReference>
<dbReference type="GO" id="GO:0016787">
    <property type="term" value="F:hydrolase activity"/>
    <property type="evidence" value="ECO:0007669"/>
    <property type="project" value="UniProtKB-KW"/>
</dbReference>
<dbReference type="Gene3D" id="3.40.50.1000">
    <property type="entry name" value="HAD superfamily/HAD-like"/>
    <property type="match status" value="1"/>
</dbReference>